<comment type="caution">
    <text evidence="8">The sequence shown here is derived from an EMBL/GenBank/DDBJ whole genome shotgun (WGS) entry which is preliminary data.</text>
</comment>
<dbReference type="SUPFAM" id="SSF48452">
    <property type="entry name" value="TPR-like"/>
    <property type="match status" value="1"/>
</dbReference>
<keyword evidence="5" id="KW-0804">Transcription</keyword>
<dbReference type="OrthoDB" id="3862494at2"/>
<dbReference type="EMBL" id="POUC01000889">
    <property type="protein sequence ID" value="PNG16136.1"/>
    <property type="molecule type" value="Genomic_DNA"/>
</dbReference>
<evidence type="ECO:0000256" key="4">
    <source>
        <dbReference type="ARBA" id="ARBA00023125"/>
    </source>
</evidence>
<dbReference type="Pfam" id="PF03704">
    <property type="entry name" value="BTAD"/>
    <property type="match status" value="1"/>
</dbReference>
<dbReference type="Pfam" id="PF00486">
    <property type="entry name" value="Trans_reg_C"/>
    <property type="match status" value="1"/>
</dbReference>
<keyword evidence="9" id="KW-1185">Reference proteome</keyword>
<dbReference type="Proteomes" id="UP000235943">
    <property type="component" value="Unassembled WGS sequence"/>
</dbReference>
<comment type="similarity">
    <text evidence="1">Belongs to the AfsR/DnrI/RedD regulatory family.</text>
</comment>
<dbReference type="Gene3D" id="1.25.40.10">
    <property type="entry name" value="Tetratricopeptide repeat domain"/>
    <property type="match status" value="1"/>
</dbReference>
<feature type="non-terminal residue" evidence="8">
    <location>
        <position position="239"/>
    </location>
</feature>
<feature type="DNA-binding region" description="OmpR/PhoB-type" evidence="6">
    <location>
        <begin position="1"/>
        <end position="86"/>
    </location>
</feature>
<dbReference type="RefSeq" id="WP_146046429.1">
    <property type="nucleotide sequence ID" value="NZ_POUC01000889.1"/>
</dbReference>
<evidence type="ECO:0000313" key="8">
    <source>
        <dbReference type="EMBL" id="PNG16136.1"/>
    </source>
</evidence>
<dbReference type="InterPro" id="IPR001867">
    <property type="entry name" value="OmpR/PhoB-type_DNA-bd"/>
</dbReference>
<dbReference type="Gene3D" id="1.10.10.10">
    <property type="entry name" value="Winged helix-like DNA-binding domain superfamily/Winged helix DNA-binding domain"/>
    <property type="match status" value="1"/>
</dbReference>
<evidence type="ECO:0000256" key="3">
    <source>
        <dbReference type="ARBA" id="ARBA00023015"/>
    </source>
</evidence>
<dbReference type="SUPFAM" id="SSF46894">
    <property type="entry name" value="C-terminal effector domain of the bipartite response regulators"/>
    <property type="match status" value="1"/>
</dbReference>
<dbReference type="PANTHER" id="PTHR35807:SF1">
    <property type="entry name" value="TRANSCRIPTIONAL REGULATOR REDD"/>
    <property type="match status" value="1"/>
</dbReference>
<keyword evidence="3" id="KW-0805">Transcription regulation</keyword>
<dbReference type="GO" id="GO:0003677">
    <property type="term" value="F:DNA binding"/>
    <property type="evidence" value="ECO:0007669"/>
    <property type="project" value="UniProtKB-UniRule"/>
</dbReference>
<dbReference type="GO" id="GO:0000160">
    <property type="term" value="P:phosphorelay signal transduction system"/>
    <property type="evidence" value="ECO:0007669"/>
    <property type="project" value="UniProtKB-KW"/>
</dbReference>
<evidence type="ECO:0000313" key="9">
    <source>
        <dbReference type="Proteomes" id="UP000235943"/>
    </source>
</evidence>
<evidence type="ECO:0000256" key="1">
    <source>
        <dbReference type="ARBA" id="ARBA00005820"/>
    </source>
</evidence>
<dbReference type="SMART" id="SM00862">
    <property type="entry name" value="Trans_reg_C"/>
    <property type="match status" value="1"/>
</dbReference>
<feature type="domain" description="OmpR/PhoB-type" evidence="7">
    <location>
        <begin position="1"/>
        <end position="86"/>
    </location>
</feature>
<dbReference type="InterPro" id="IPR016032">
    <property type="entry name" value="Sig_transdc_resp-reg_C-effctor"/>
</dbReference>
<dbReference type="AlphaFoldDB" id="A0A2N8TAS9"/>
<gene>
    <name evidence="8" type="ORF">C1J00_43680</name>
</gene>
<dbReference type="GO" id="GO:0006355">
    <property type="term" value="P:regulation of DNA-templated transcription"/>
    <property type="evidence" value="ECO:0007669"/>
    <property type="project" value="InterPro"/>
</dbReference>
<dbReference type="InterPro" id="IPR005158">
    <property type="entry name" value="BTAD"/>
</dbReference>
<protein>
    <recommendedName>
        <fullName evidence="7">OmpR/PhoB-type domain-containing protein</fullName>
    </recommendedName>
</protein>
<dbReference type="PANTHER" id="PTHR35807">
    <property type="entry name" value="TRANSCRIPTIONAL REGULATOR REDD-RELATED"/>
    <property type="match status" value="1"/>
</dbReference>
<organism evidence="8 9">
    <name type="scientific">Streptomyces cahuitamycinicus</name>
    <dbReference type="NCBI Taxonomy" id="2070367"/>
    <lineage>
        <taxon>Bacteria</taxon>
        <taxon>Bacillati</taxon>
        <taxon>Actinomycetota</taxon>
        <taxon>Actinomycetes</taxon>
        <taxon>Kitasatosporales</taxon>
        <taxon>Streptomycetaceae</taxon>
        <taxon>Streptomyces</taxon>
    </lineage>
</organism>
<sequence>MRGGLRGGVPGPARAVAGDKSRVLLTALLLDAGRAVSVESLRDALWGGAPPVSAQASLHNHIARLRRLLDDPGRLLTVPSGYVLRIDEGELDVHVFDAHVAEARAAHTGQDWERVVRVCADALALWRGAPLAGLPPEVGGYAFAQRLREARLLLLEWRYDAELALGGPRLNELVPELAVLTGEYPLREGFYRQLMLALHRTGRQAEALAVHRDLRTRLVGQLGVEPGPGVREAHVAVLR</sequence>
<keyword evidence="2" id="KW-0902">Two-component regulatory system</keyword>
<dbReference type="PROSITE" id="PS51755">
    <property type="entry name" value="OMPR_PHOB"/>
    <property type="match status" value="1"/>
</dbReference>
<evidence type="ECO:0000259" key="7">
    <source>
        <dbReference type="PROSITE" id="PS51755"/>
    </source>
</evidence>
<reference evidence="8 9" key="1">
    <citation type="submission" date="2018-01" db="EMBL/GenBank/DDBJ databases">
        <title>Draft genome sequence of Streptomyces sp. 13K301.</title>
        <authorList>
            <person name="Sahin N."/>
            <person name="Saygin H."/>
            <person name="Ay H."/>
        </authorList>
    </citation>
    <scope>NUCLEOTIDE SEQUENCE [LARGE SCALE GENOMIC DNA]</scope>
    <source>
        <strain evidence="8 9">13K301</strain>
    </source>
</reference>
<dbReference type="SMART" id="SM01043">
    <property type="entry name" value="BTAD"/>
    <property type="match status" value="1"/>
</dbReference>
<dbReference type="InterPro" id="IPR051677">
    <property type="entry name" value="AfsR-DnrI-RedD_regulator"/>
</dbReference>
<keyword evidence="4 6" id="KW-0238">DNA-binding</keyword>
<dbReference type="InterPro" id="IPR036388">
    <property type="entry name" value="WH-like_DNA-bd_sf"/>
</dbReference>
<dbReference type="InterPro" id="IPR011990">
    <property type="entry name" value="TPR-like_helical_dom_sf"/>
</dbReference>
<evidence type="ECO:0000256" key="6">
    <source>
        <dbReference type="PROSITE-ProRule" id="PRU01091"/>
    </source>
</evidence>
<dbReference type="CDD" id="cd15831">
    <property type="entry name" value="BTAD"/>
    <property type="match status" value="1"/>
</dbReference>
<name>A0A2N8TAS9_9ACTN</name>
<evidence type="ECO:0000256" key="5">
    <source>
        <dbReference type="ARBA" id="ARBA00023163"/>
    </source>
</evidence>
<proteinExistence type="inferred from homology"/>
<evidence type="ECO:0000256" key="2">
    <source>
        <dbReference type="ARBA" id="ARBA00023012"/>
    </source>
</evidence>
<accession>A0A2N8TAS9</accession>